<accession>X1DCG7</accession>
<sequence>EKGYYSYISANLIEGEQYDLNTSVKFPWNSSGEYAALSYPTGMSYTDAKKV</sequence>
<comment type="caution">
    <text evidence="1">The sequence shown here is derived from an EMBL/GenBank/DDBJ whole genome shotgun (WGS) entry which is preliminary data.</text>
</comment>
<feature type="non-terminal residue" evidence="1">
    <location>
        <position position="1"/>
    </location>
</feature>
<evidence type="ECO:0000313" key="1">
    <source>
        <dbReference type="EMBL" id="GAH18466.1"/>
    </source>
</evidence>
<organism evidence="1">
    <name type="scientific">marine sediment metagenome</name>
    <dbReference type="NCBI Taxonomy" id="412755"/>
    <lineage>
        <taxon>unclassified sequences</taxon>
        <taxon>metagenomes</taxon>
        <taxon>ecological metagenomes</taxon>
    </lineage>
</organism>
<gene>
    <name evidence="1" type="ORF">S01H4_53616</name>
</gene>
<proteinExistence type="predicted"/>
<name>X1DCG7_9ZZZZ</name>
<reference evidence="1" key="1">
    <citation type="journal article" date="2014" name="Front. Microbiol.">
        <title>High frequency of phylogenetically diverse reductive dehalogenase-homologous genes in deep subseafloor sedimentary metagenomes.</title>
        <authorList>
            <person name="Kawai M."/>
            <person name="Futagami T."/>
            <person name="Toyoda A."/>
            <person name="Takaki Y."/>
            <person name="Nishi S."/>
            <person name="Hori S."/>
            <person name="Arai W."/>
            <person name="Tsubouchi T."/>
            <person name="Morono Y."/>
            <person name="Uchiyama I."/>
            <person name="Ito T."/>
            <person name="Fujiyama A."/>
            <person name="Inagaki F."/>
            <person name="Takami H."/>
        </authorList>
    </citation>
    <scope>NUCLEOTIDE SEQUENCE</scope>
    <source>
        <strain evidence="1">Expedition CK06-06</strain>
    </source>
</reference>
<protein>
    <submittedName>
        <fullName evidence="1">Uncharacterized protein</fullName>
    </submittedName>
</protein>
<dbReference type="EMBL" id="BART01030772">
    <property type="protein sequence ID" value="GAH18466.1"/>
    <property type="molecule type" value="Genomic_DNA"/>
</dbReference>
<dbReference type="AlphaFoldDB" id="X1DCG7"/>